<dbReference type="InterPro" id="IPR036770">
    <property type="entry name" value="Ankyrin_rpt-contain_sf"/>
</dbReference>
<evidence type="ECO:0000313" key="4">
    <source>
        <dbReference type="Proteomes" id="UP000694925"/>
    </source>
</evidence>
<evidence type="ECO:0000313" key="5">
    <source>
        <dbReference type="RefSeq" id="XP_017890724.1"/>
    </source>
</evidence>
<dbReference type="RefSeq" id="XP_017890724.1">
    <property type="nucleotide sequence ID" value="XM_018035235.2"/>
</dbReference>
<dbReference type="SMART" id="SM00248">
    <property type="entry name" value="ANK"/>
    <property type="match status" value="9"/>
</dbReference>
<keyword evidence="4" id="KW-1185">Reference proteome</keyword>
<keyword evidence="2 3" id="KW-0040">ANK repeat</keyword>
<feature type="repeat" description="ANK" evidence="3">
    <location>
        <begin position="148"/>
        <end position="174"/>
    </location>
</feature>
<accession>A0AAJ7JDR5</accession>
<evidence type="ECO:0000256" key="2">
    <source>
        <dbReference type="ARBA" id="ARBA00023043"/>
    </source>
</evidence>
<reference evidence="5" key="1">
    <citation type="submission" date="2025-08" db="UniProtKB">
        <authorList>
            <consortium name="RefSeq"/>
        </authorList>
    </citation>
    <scope>IDENTIFICATION</scope>
    <source>
        <tissue evidence="5">Whole body</tissue>
    </source>
</reference>
<protein>
    <submittedName>
        <fullName evidence="5">Ankyrin repeat domain-containing protein 16-like</fullName>
    </submittedName>
</protein>
<feature type="repeat" description="ANK" evidence="3">
    <location>
        <begin position="182"/>
        <end position="214"/>
    </location>
</feature>
<dbReference type="AlphaFoldDB" id="A0AAJ7JDR5"/>
<dbReference type="Proteomes" id="UP000694925">
    <property type="component" value="Unplaced"/>
</dbReference>
<name>A0AAJ7JDR5_9HYME</name>
<keyword evidence="1" id="KW-0677">Repeat</keyword>
<dbReference type="KEGG" id="ccal:108631384"/>
<dbReference type="GeneID" id="108631384"/>
<evidence type="ECO:0000256" key="1">
    <source>
        <dbReference type="ARBA" id="ARBA00022737"/>
    </source>
</evidence>
<dbReference type="SUPFAM" id="SSF48403">
    <property type="entry name" value="Ankyrin repeat"/>
    <property type="match status" value="1"/>
</dbReference>
<dbReference type="PROSITE" id="PS50088">
    <property type="entry name" value="ANK_REPEAT"/>
    <property type="match status" value="6"/>
</dbReference>
<feature type="repeat" description="ANK" evidence="3">
    <location>
        <begin position="216"/>
        <end position="248"/>
    </location>
</feature>
<dbReference type="PROSITE" id="PS50297">
    <property type="entry name" value="ANK_REP_REGION"/>
    <property type="match status" value="6"/>
</dbReference>
<feature type="repeat" description="ANK" evidence="3">
    <location>
        <begin position="249"/>
        <end position="272"/>
    </location>
</feature>
<evidence type="ECO:0000256" key="3">
    <source>
        <dbReference type="PROSITE-ProRule" id="PRU00023"/>
    </source>
</evidence>
<sequence>MTDTNMFHDFLHACQNGDLSRVEILVSKNNIQDWTPFRYSVSGDTALHVAAREGHLNIIRYLCEAFDKPDFRIDVVNKDMKRPLHEAAQFARSDVLIYLIKKGATVDCLKRADWTPLMLACTKTGSKACECIAALLEAKANPLLRNKDGWTPLHIVCRSGDENAFDLLTNQSVDCINDRTNNGRSVMHIAAFHGHKALIDRLVKLNANMLNARDSSGSIPLHETIKGGHLSLAKRLIELGAEIGAEDNVGQTILHVAALAGDVEAVKYILDNKLIDVHREALFNVTPLIAARRSNQKDTIECLIQYGAVK</sequence>
<dbReference type="PRINTS" id="PR01415">
    <property type="entry name" value="ANKYRIN"/>
</dbReference>
<organism evidence="4 5">
    <name type="scientific">Ceratina calcarata</name>
    <dbReference type="NCBI Taxonomy" id="156304"/>
    <lineage>
        <taxon>Eukaryota</taxon>
        <taxon>Metazoa</taxon>
        <taxon>Ecdysozoa</taxon>
        <taxon>Arthropoda</taxon>
        <taxon>Hexapoda</taxon>
        <taxon>Insecta</taxon>
        <taxon>Pterygota</taxon>
        <taxon>Neoptera</taxon>
        <taxon>Endopterygota</taxon>
        <taxon>Hymenoptera</taxon>
        <taxon>Apocrita</taxon>
        <taxon>Aculeata</taxon>
        <taxon>Apoidea</taxon>
        <taxon>Anthophila</taxon>
        <taxon>Apidae</taxon>
        <taxon>Ceratina</taxon>
        <taxon>Zadontomerus</taxon>
    </lineage>
</organism>
<dbReference type="Gene3D" id="1.25.40.20">
    <property type="entry name" value="Ankyrin repeat-containing domain"/>
    <property type="match status" value="3"/>
</dbReference>
<gene>
    <name evidence="5" type="primary">LOC108631384</name>
</gene>
<feature type="repeat" description="ANK" evidence="3">
    <location>
        <begin position="42"/>
        <end position="62"/>
    </location>
</feature>
<dbReference type="InterPro" id="IPR002110">
    <property type="entry name" value="Ankyrin_rpt"/>
</dbReference>
<dbReference type="PANTHER" id="PTHR24173">
    <property type="entry name" value="ANKYRIN REPEAT CONTAINING"/>
    <property type="match status" value="1"/>
</dbReference>
<proteinExistence type="predicted"/>
<feature type="repeat" description="ANK" evidence="3">
    <location>
        <begin position="79"/>
        <end position="111"/>
    </location>
</feature>
<dbReference type="Pfam" id="PF12796">
    <property type="entry name" value="Ank_2"/>
    <property type="match status" value="3"/>
</dbReference>
<dbReference type="PANTHER" id="PTHR24173:SF74">
    <property type="entry name" value="ANKYRIN REPEAT DOMAIN-CONTAINING PROTEIN 16"/>
    <property type="match status" value="1"/>
</dbReference>